<sequence>MDVEITPELLVKMYHKQYELQLYMKEKRGLTLPPAAESHSITHEHVLAAIYFSSCVNIEWMELYESYQAYLKAAELYALDADDLRAEALEELVDVWHFVLSVFIFLGLKEHHVSKLSHFKIGGVNSLAEYAGDTALAISSVLAKAPYKTWKDQDNIKELDKDYETLLFTAFSKCYNNILDFALFALDSSYSEFVDAYLRKNALNFRRQEDESLGYIRS</sequence>
<dbReference type="Gene3D" id="1.10.4010.10">
    <property type="entry name" value="Type II deoxyuridine triphosphatase"/>
    <property type="match status" value="1"/>
</dbReference>
<dbReference type="SUPFAM" id="SSF101386">
    <property type="entry name" value="all-alpha NTP pyrophosphatases"/>
    <property type="match status" value="1"/>
</dbReference>
<protein>
    <submittedName>
        <fullName evidence="1">dUTPase</fullName>
    </submittedName>
</protein>
<reference evidence="1" key="1">
    <citation type="journal article" date="2021" name="Proc. Natl. Acad. Sci. U.S.A.">
        <title>A Catalog of Tens of Thousands of Viruses from Human Metagenomes Reveals Hidden Associations with Chronic Diseases.</title>
        <authorList>
            <person name="Tisza M.J."/>
            <person name="Buck C.B."/>
        </authorList>
    </citation>
    <scope>NUCLEOTIDE SEQUENCE</scope>
    <source>
        <strain evidence="1">CtYh54</strain>
    </source>
</reference>
<organism evidence="1">
    <name type="scientific">Siphoviridae sp. ctYh54</name>
    <dbReference type="NCBI Taxonomy" id="2826379"/>
    <lineage>
        <taxon>Viruses</taxon>
        <taxon>Duplodnaviria</taxon>
        <taxon>Heunggongvirae</taxon>
        <taxon>Uroviricota</taxon>
        <taxon>Caudoviricetes</taxon>
    </lineage>
</organism>
<dbReference type="InterPro" id="IPR014871">
    <property type="entry name" value="dUTPase/dCTP_pyrophosphatase"/>
</dbReference>
<accession>A0A8S5ME78</accession>
<name>A0A8S5ME78_9CAUD</name>
<evidence type="ECO:0000313" key="1">
    <source>
        <dbReference type="EMBL" id="DAD80524.1"/>
    </source>
</evidence>
<dbReference type="Pfam" id="PF08761">
    <property type="entry name" value="dUTPase_2"/>
    <property type="match status" value="1"/>
</dbReference>
<proteinExistence type="predicted"/>
<dbReference type="EMBL" id="BK014884">
    <property type="protein sequence ID" value="DAD80524.1"/>
    <property type="molecule type" value="Genomic_DNA"/>
</dbReference>